<evidence type="ECO:0000256" key="10">
    <source>
        <dbReference type="ARBA" id="ARBA00031120"/>
    </source>
</evidence>
<dbReference type="GO" id="GO:0170033">
    <property type="term" value="P:L-amino acid metabolic process"/>
    <property type="evidence" value="ECO:0007669"/>
    <property type="project" value="UniProtKB-ARBA"/>
</dbReference>
<dbReference type="EMBL" id="KZ993936">
    <property type="protein sequence ID" value="RKO94315.1"/>
    <property type="molecule type" value="Genomic_DNA"/>
</dbReference>
<dbReference type="SUPFAM" id="SSF51556">
    <property type="entry name" value="Metallo-dependent hydrolases"/>
    <property type="match status" value="1"/>
</dbReference>
<keyword evidence="8" id="KW-0862">Zinc</keyword>
<evidence type="ECO:0000256" key="3">
    <source>
        <dbReference type="ARBA" id="ARBA00011245"/>
    </source>
</evidence>
<name>A0A4P9WPQ7_9FUNG</name>
<keyword evidence="6" id="KW-0479">Metal-binding</keyword>
<evidence type="ECO:0000256" key="11">
    <source>
        <dbReference type="RuleBase" id="RU366045"/>
    </source>
</evidence>
<dbReference type="GO" id="GO:0019748">
    <property type="term" value="P:secondary metabolic process"/>
    <property type="evidence" value="ECO:0007669"/>
    <property type="project" value="TreeGrafter"/>
</dbReference>
<dbReference type="InterPro" id="IPR032466">
    <property type="entry name" value="Metal_Hydrolase"/>
</dbReference>
<sequence>MALKDDAVSRFRNKPLRVDLHTHIIPKRLPNLADKYGYGGWISLQSLPDGRARMMLDGKPFRDIECNCWDAEERITDCKETGVDVQVISTIPVLFNYWAQPEHCLDLAKYLNDHIAQTCALYPQKFVGLATLPMQSPKLAVQELRRCVEELNLPGIQIGSHINEWNLDSPELEPVWTACEELDVAVFVHPWDMDNKGRMAKYWFPWLIGMPCESTIAISSLIFGGVLERHPKLRVCLAHGGGSFPYTLGRLEHGFNCRPDLVATNCKKNPMSYLGRIWCDSLVHDQDALTFLVKKMGIDRVMLGSDYPFPLGEQSPGKLVAESTDLSEEDKEKILGLNALKFLGLDRSASNFFEADARKW</sequence>
<evidence type="ECO:0000313" key="14">
    <source>
        <dbReference type="Proteomes" id="UP000269721"/>
    </source>
</evidence>
<keyword evidence="7 11" id="KW-0210">Decarboxylase</keyword>
<protein>
    <recommendedName>
        <fullName evidence="5">2-amino-3-carboxymuconate-6-semialdehyde decarboxylase</fullName>
        <ecNumber evidence="4">4.1.1.45</ecNumber>
    </recommendedName>
    <alternativeName>
        <fullName evidence="10">Picolinate carboxylase</fullName>
    </alternativeName>
</protein>
<dbReference type="Proteomes" id="UP000269721">
    <property type="component" value="Unassembled WGS sequence"/>
</dbReference>
<dbReference type="GO" id="GO:0016787">
    <property type="term" value="F:hydrolase activity"/>
    <property type="evidence" value="ECO:0007669"/>
    <property type="project" value="InterPro"/>
</dbReference>
<dbReference type="InterPro" id="IPR006680">
    <property type="entry name" value="Amidohydro-rel"/>
</dbReference>
<dbReference type="Pfam" id="PF04909">
    <property type="entry name" value="Amidohydro_2"/>
    <property type="match status" value="1"/>
</dbReference>
<dbReference type="OrthoDB" id="191270at2759"/>
<comment type="pathway">
    <text evidence="1">Secondary metabolite metabolism; quinolate metabolism.</text>
</comment>
<comment type="similarity">
    <text evidence="2">Belongs to the metallo-dependent hydrolases superfamily. ACMSD family.</text>
</comment>
<dbReference type="AlphaFoldDB" id="A0A4P9WPQ7"/>
<dbReference type="Gene3D" id="3.20.20.140">
    <property type="entry name" value="Metal-dependent hydrolases"/>
    <property type="match status" value="1"/>
</dbReference>
<comment type="subunit">
    <text evidence="3">Monomer.</text>
</comment>
<proteinExistence type="inferred from homology"/>
<evidence type="ECO:0000313" key="13">
    <source>
        <dbReference type="EMBL" id="RKO94315.1"/>
    </source>
</evidence>
<gene>
    <name evidence="13" type="ORF">BDK51DRAFT_35815</name>
</gene>
<dbReference type="FunFam" id="3.20.20.140:FF:000029">
    <property type="entry name" value="2-amino-3-carboxymuconate-6-semialdehyde decarboxylase"/>
    <property type="match status" value="1"/>
</dbReference>
<dbReference type="EC" id="4.1.1.45" evidence="4"/>
<accession>A0A4P9WPQ7</accession>
<evidence type="ECO:0000259" key="12">
    <source>
        <dbReference type="Pfam" id="PF04909"/>
    </source>
</evidence>
<evidence type="ECO:0000256" key="5">
    <source>
        <dbReference type="ARBA" id="ARBA00021214"/>
    </source>
</evidence>
<dbReference type="GO" id="GO:0001760">
    <property type="term" value="F:aminocarboxymuconate-semialdehyde decarboxylase activity"/>
    <property type="evidence" value="ECO:0007669"/>
    <property type="project" value="UniProtKB-EC"/>
</dbReference>
<evidence type="ECO:0000256" key="8">
    <source>
        <dbReference type="ARBA" id="ARBA00022833"/>
    </source>
</evidence>
<dbReference type="PANTHER" id="PTHR21240">
    <property type="entry name" value="2-AMINO-3-CARBOXYLMUCONATE-6-SEMIALDEHYDE DECARBOXYLASE"/>
    <property type="match status" value="1"/>
</dbReference>
<dbReference type="GO" id="GO:0170039">
    <property type="term" value="P:proteinogenic amino acid metabolic process"/>
    <property type="evidence" value="ECO:0007669"/>
    <property type="project" value="UniProtKB-ARBA"/>
</dbReference>
<evidence type="ECO:0000256" key="4">
    <source>
        <dbReference type="ARBA" id="ARBA00012365"/>
    </source>
</evidence>
<organism evidence="13 14">
    <name type="scientific">Blyttiomyces helicus</name>
    <dbReference type="NCBI Taxonomy" id="388810"/>
    <lineage>
        <taxon>Eukaryota</taxon>
        <taxon>Fungi</taxon>
        <taxon>Fungi incertae sedis</taxon>
        <taxon>Chytridiomycota</taxon>
        <taxon>Chytridiomycota incertae sedis</taxon>
        <taxon>Chytridiomycetes</taxon>
        <taxon>Chytridiomycetes incertae sedis</taxon>
        <taxon>Blyttiomyces</taxon>
    </lineage>
</organism>
<dbReference type="GO" id="GO:1901606">
    <property type="term" value="P:alpha-amino acid catabolic process"/>
    <property type="evidence" value="ECO:0007669"/>
    <property type="project" value="UniProtKB-ARBA"/>
</dbReference>
<dbReference type="InterPro" id="IPR032465">
    <property type="entry name" value="ACMSD"/>
</dbReference>
<evidence type="ECO:0000256" key="6">
    <source>
        <dbReference type="ARBA" id="ARBA00022723"/>
    </source>
</evidence>
<evidence type="ECO:0000256" key="2">
    <source>
        <dbReference type="ARBA" id="ARBA00005871"/>
    </source>
</evidence>
<dbReference type="PANTHER" id="PTHR21240:SF27">
    <property type="entry name" value="2-AMINO-3-CARBOXYMUCONATE-6-SEMIALDEHYDE DECARBOXYLASE"/>
    <property type="match status" value="1"/>
</dbReference>
<keyword evidence="9 11" id="KW-0456">Lyase</keyword>
<keyword evidence="14" id="KW-1185">Reference proteome</keyword>
<evidence type="ECO:0000256" key="9">
    <source>
        <dbReference type="ARBA" id="ARBA00023239"/>
    </source>
</evidence>
<feature type="domain" description="Amidohydrolase-related" evidence="12">
    <location>
        <begin position="18"/>
        <end position="345"/>
    </location>
</feature>
<dbReference type="GO" id="GO:0046872">
    <property type="term" value="F:metal ion binding"/>
    <property type="evidence" value="ECO:0007669"/>
    <property type="project" value="UniProtKB-KW"/>
</dbReference>
<evidence type="ECO:0000256" key="7">
    <source>
        <dbReference type="ARBA" id="ARBA00022793"/>
    </source>
</evidence>
<reference evidence="14" key="1">
    <citation type="journal article" date="2018" name="Nat. Microbiol.">
        <title>Leveraging single-cell genomics to expand the fungal tree of life.</title>
        <authorList>
            <person name="Ahrendt S.R."/>
            <person name="Quandt C.A."/>
            <person name="Ciobanu D."/>
            <person name="Clum A."/>
            <person name="Salamov A."/>
            <person name="Andreopoulos B."/>
            <person name="Cheng J.F."/>
            <person name="Woyke T."/>
            <person name="Pelin A."/>
            <person name="Henrissat B."/>
            <person name="Reynolds N.K."/>
            <person name="Benny G.L."/>
            <person name="Smith M.E."/>
            <person name="James T.Y."/>
            <person name="Grigoriev I.V."/>
        </authorList>
    </citation>
    <scope>NUCLEOTIDE SEQUENCE [LARGE SCALE GENOMIC DNA]</scope>
</reference>
<dbReference type="GO" id="GO:0005829">
    <property type="term" value="C:cytosol"/>
    <property type="evidence" value="ECO:0007669"/>
    <property type="project" value="TreeGrafter"/>
</dbReference>
<evidence type="ECO:0000256" key="1">
    <source>
        <dbReference type="ARBA" id="ARBA00005079"/>
    </source>
</evidence>